<evidence type="ECO:0000256" key="4">
    <source>
        <dbReference type="ARBA" id="ARBA00022475"/>
    </source>
</evidence>
<dbReference type="GeneID" id="68871663"/>
<name>A0A073J3W4_9RHOB</name>
<feature type="transmembrane region" description="Helical" evidence="8">
    <location>
        <begin position="20"/>
        <end position="37"/>
    </location>
</feature>
<feature type="transmembrane region" description="Helical" evidence="8">
    <location>
        <begin position="82"/>
        <end position="102"/>
    </location>
</feature>
<feature type="transmembrane region" description="Helical" evidence="8">
    <location>
        <begin position="160"/>
        <end position="177"/>
    </location>
</feature>
<gene>
    <name evidence="10" type="ORF">SUH3_11065</name>
</gene>
<evidence type="ECO:0000313" key="11">
    <source>
        <dbReference type="Proteomes" id="UP000027746"/>
    </source>
</evidence>
<evidence type="ECO:0000256" key="6">
    <source>
        <dbReference type="ARBA" id="ARBA00022989"/>
    </source>
</evidence>
<dbReference type="Proteomes" id="UP000027746">
    <property type="component" value="Unassembled WGS sequence"/>
</dbReference>
<keyword evidence="3" id="KW-0813">Transport</keyword>
<dbReference type="AlphaFoldDB" id="A0A073J3W4"/>
<organism evidence="10 11">
    <name type="scientific">Pseudosulfitobacter pseudonitzschiae</name>
    <dbReference type="NCBI Taxonomy" id="1402135"/>
    <lineage>
        <taxon>Bacteria</taxon>
        <taxon>Pseudomonadati</taxon>
        <taxon>Pseudomonadota</taxon>
        <taxon>Alphaproteobacteria</taxon>
        <taxon>Rhodobacterales</taxon>
        <taxon>Roseobacteraceae</taxon>
        <taxon>Pseudosulfitobacter</taxon>
    </lineage>
</organism>
<dbReference type="Pfam" id="PF00892">
    <property type="entry name" value="EamA"/>
    <property type="match status" value="1"/>
</dbReference>
<dbReference type="InterPro" id="IPR037185">
    <property type="entry name" value="EmrE-like"/>
</dbReference>
<comment type="similarity">
    <text evidence="2">Belongs to the EamA transporter family.</text>
</comment>
<feature type="transmembrane region" description="Helical" evidence="8">
    <location>
        <begin position="254"/>
        <end position="271"/>
    </location>
</feature>
<comment type="caution">
    <text evidence="10">The sequence shown here is derived from an EMBL/GenBank/DDBJ whole genome shotgun (WGS) entry which is preliminary data.</text>
</comment>
<sequence length="306" mass="32630">MRTPPAPNVNPASGDTARGLGFALGAYVLWGFLPLYLKAVSHVPAAEIVAHRIIWAVPIAGALLIFLGRTRDIRTALRSPRTLAMGCVTAALITINWGIYVWAIAADRALDAALGYYINPLFSVALGALLLGEKLDKLQLAAVALALCAVVVLATTLGAVPWAAIGLTVTWGFYALAKKQLPIGPNQGFLLEVLILLLPASAYVGYLTATGQGHFMAGNSNDTWLLLGCGLVTAVPLILYANGAKGLRLTTIGVLQYIAPTMIFLVAVFVFKEPFGQARMIAFPMIWGALVLYTISMVRQMRGRRA</sequence>
<protein>
    <submittedName>
        <fullName evidence="10">Permease</fullName>
    </submittedName>
</protein>
<evidence type="ECO:0000256" key="5">
    <source>
        <dbReference type="ARBA" id="ARBA00022692"/>
    </source>
</evidence>
<keyword evidence="4" id="KW-1003">Cell membrane</keyword>
<feature type="transmembrane region" description="Helical" evidence="8">
    <location>
        <begin position="224"/>
        <end position="242"/>
    </location>
</feature>
<dbReference type="PANTHER" id="PTHR22911:SF137">
    <property type="entry name" value="SOLUTE CARRIER FAMILY 35 MEMBER G2-RELATED"/>
    <property type="match status" value="1"/>
</dbReference>
<dbReference type="PANTHER" id="PTHR22911">
    <property type="entry name" value="ACYL-MALONYL CONDENSING ENZYME-RELATED"/>
    <property type="match status" value="1"/>
</dbReference>
<evidence type="ECO:0000256" key="8">
    <source>
        <dbReference type="SAM" id="Phobius"/>
    </source>
</evidence>
<evidence type="ECO:0000256" key="3">
    <source>
        <dbReference type="ARBA" id="ARBA00022448"/>
    </source>
</evidence>
<dbReference type="EMBL" id="JAMD01000002">
    <property type="protein sequence ID" value="KEJ97308.1"/>
    <property type="molecule type" value="Genomic_DNA"/>
</dbReference>
<proteinExistence type="inferred from homology"/>
<dbReference type="InterPro" id="IPR004626">
    <property type="entry name" value="RarD"/>
</dbReference>
<evidence type="ECO:0000256" key="7">
    <source>
        <dbReference type="ARBA" id="ARBA00023136"/>
    </source>
</evidence>
<feature type="transmembrane region" description="Helical" evidence="8">
    <location>
        <begin position="114"/>
        <end position="131"/>
    </location>
</feature>
<keyword evidence="5 8" id="KW-0812">Transmembrane</keyword>
<dbReference type="RefSeq" id="WP_037923181.1">
    <property type="nucleotide sequence ID" value="NZ_CP054599.1"/>
</dbReference>
<feature type="transmembrane region" description="Helical" evidence="8">
    <location>
        <begin position="189"/>
        <end position="209"/>
    </location>
</feature>
<dbReference type="GO" id="GO:0005886">
    <property type="term" value="C:plasma membrane"/>
    <property type="evidence" value="ECO:0007669"/>
    <property type="project" value="UniProtKB-SubCell"/>
</dbReference>
<keyword evidence="11" id="KW-1185">Reference proteome</keyword>
<evidence type="ECO:0000313" key="10">
    <source>
        <dbReference type="EMBL" id="KEJ97308.1"/>
    </source>
</evidence>
<dbReference type="SUPFAM" id="SSF103481">
    <property type="entry name" value="Multidrug resistance efflux transporter EmrE"/>
    <property type="match status" value="2"/>
</dbReference>
<evidence type="ECO:0000259" key="9">
    <source>
        <dbReference type="Pfam" id="PF00892"/>
    </source>
</evidence>
<feature type="transmembrane region" description="Helical" evidence="8">
    <location>
        <begin position="49"/>
        <end position="70"/>
    </location>
</feature>
<feature type="transmembrane region" description="Helical" evidence="8">
    <location>
        <begin position="277"/>
        <end position="295"/>
    </location>
</feature>
<feature type="domain" description="EamA" evidence="9">
    <location>
        <begin position="18"/>
        <end position="154"/>
    </location>
</feature>
<reference evidence="10 11" key="1">
    <citation type="submission" date="2014-01" db="EMBL/GenBank/DDBJ databases">
        <title>Sulfitobacter sp. H3 (MCCC 1A00686) Genome Sequencing.</title>
        <authorList>
            <person name="Lai Q."/>
            <person name="Hong Z."/>
        </authorList>
    </citation>
    <scope>NUCLEOTIDE SEQUENCE [LARGE SCALE GENOMIC DNA]</scope>
    <source>
        <strain evidence="10 11">H3</strain>
    </source>
</reference>
<dbReference type="InterPro" id="IPR000620">
    <property type="entry name" value="EamA_dom"/>
</dbReference>
<accession>A0A073J3W4</accession>
<comment type="subcellular location">
    <subcellularLocation>
        <location evidence="1">Cell membrane</location>
        <topology evidence="1">Multi-pass membrane protein</topology>
    </subcellularLocation>
</comment>
<keyword evidence="7 8" id="KW-0472">Membrane</keyword>
<dbReference type="OrthoDB" id="369870at2"/>
<evidence type="ECO:0000256" key="1">
    <source>
        <dbReference type="ARBA" id="ARBA00004651"/>
    </source>
</evidence>
<dbReference type="NCBIfam" id="TIGR00688">
    <property type="entry name" value="rarD"/>
    <property type="match status" value="1"/>
</dbReference>
<keyword evidence="6 8" id="KW-1133">Transmembrane helix</keyword>
<evidence type="ECO:0000256" key="2">
    <source>
        <dbReference type="ARBA" id="ARBA00007362"/>
    </source>
</evidence>